<dbReference type="PROSITE" id="PS50893">
    <property type="entry name" value="ABC_TRANSPORTER_2"/>
    <property type="match status" value="1"/>
</dbReference>
<feature type="domain" description="ABC transporter" evidence="4">
    <location>
        <begin position="3"/>
        <end position="211"/>
    </location>
</feature>
<evidence type="ECO:0000256" key="3">
    <source>
        <dbReference type="ARBA" id="ARBA00022840"/>
    </source>
</evidence>
<dbReference type="AlphaFoldDB" id="A0A917GR67"/>
<dbReference type="Pfam" id="PF00005">
    <property type="entry name" value="ABC_tran"/>
    <property type="match status" value="1"/>
</dbReference>
<dbReference type="InterPro" id="IPR003593">
    <property type="entry name" value="AAA+_ATPase"/>
</dbReference>
<dbReference type="GO" id="GO:0016887">
    <property type="term" value="F:ATP hydrolysis activity"/>
    <property type="evidence" value="ECO:0007669"/>
    <property type="project" value="InterPro"/>
</dbReference>
<evidence type="ECO:0000313" key="6">
    <source>
        <dbReference type="Proteomes" id="UP000627715"/>
    </source>
</evidence>
<accession>A0A917GR67</accession>
<dbReference type="Proteomes" id="UP000627715">
    <property type="component" value="Unassembled WGS sequence"/>
</dbReference>
<dbReference type="EMBL" id="BMIY01000004">
    <property type="protein sequence ID" value="GGG55008.1"/>
    <property type="molecule type" value="Genomic_DNA"/>
</dbReference>
<organism evidence="5 6">
    <name type="scientific">Pseudohongiella nitratireducens</name>
    <dbReference type="NCBI Taxonomy" id="1768907"/>
    <lineage>
        <taxon>Bacteria</taxon>
        <taxon>Pseudomonadati</taxon>
        <taxon>Pseudomonadota</taxon>
        <taxon>Gammaproteobacteria</taxon>
        <taxon>Pseudomonadales</taxon>
        <taxon>Pseudohongiellaceae</taxon>
        <taxon>Pseudohongiella</taxon>
    </lineage>
</organism>
<dbReference type="PANTHER" id="PTHR42781:SF4">
    <property type="entry name" value="SPERMIDINE_PUTRESCINE IMPORT ATP-BINDING PROTEIN POTA"/>
    <property type="match status" value="1"/>
</dbReference>
<comment type="caution">
    <text evidence="5">The sequence shown here is derived from an EMBL/GenBank/DDBJ whole genome shotgun (WGS) entry which is preliminary data.</text>
</comment>
<dbReference type="SUPFAM" id="SSF52540">
    <property type="entry name" value="P-loop containing nucleoside triphosphate hydrolases"/>
    <property type="match status" value="1"/>
</dbReference>
<keyword evidence="6" id="KW-1185">Reference proteome</keyword>
<dbReference type="PANTHER" id="PTHR42781">
    <property type="entry name" value="SPERMIDINE/PUTRESCINE IMPORT ATP-BINDING PROTEIN POTA"/>
    <property type="match status" value="1"/>
</dbReference>
<dbReference type="InterPro" id="IPR050093">
    <property type="entry name" value="ABC_SmlMolc_Importer"/>
</dbReference>
<gene>
    <name evidence="5" type="ORF">GCM10011403_10080</name>
</gene>
<evidence type="ECO:0000256" key="2">
    <source>
        <dbReference type="ARBA" id="ARBA00022741"/>
    </source>
</evidence>
<evidence type="ECO:0000259" key="4">
    <source>
        <dbReference type="PROSITE" id="PS50893"/>
    </source>
</evidence>
<proteinExistence type="predicted"/>
<name>A0A917GR67_9GAMM</name>
<dbReference type="Gene3D" id="3.40.50.300">
    <property type="entry name" value="P-loop containing nucleotide triphosphate hydrolases"/>
    <property type="match status" value="1"/>
</dbReference>
<keyword evidence="2" id="KW-0547">Nucleotide-binding</keyword>
<dbReference type="SMART" id="SM00382">
    <property type="entry name" value="AAA"/>
    <property type="match status" value="1"/>
</dbReference>
<reference evidence="5" key="2">
    <citation type="submission" date="2020-09" db="EMBL/GenBank/DDBJ databases">
        <authorList>
            <person name="Sun Q."/>
            <person name="Zhou Y."/>
        </authorList>
    </citation>
    <scope>NUCLEOTIDE SEQUENCE</scope>
    <source>
        <strain evidence="5">CGMCC 1.15425</strain>
    </source>
</reference>
<dbReference type="InterPro" id="IPR003439">
    <property type="entry name" value="ABC_transporter-like_ATP-bd"/>
</dbReference>
<sequence>MTMQSLQLKQLTLYLQQKCLLKLDTQIAPGEILTVMGPSGSGKSSLLAAIAGFLTPEFKLEGQVHLGNRRIDQLPPEQRGAGLLFQDPLLFPHLSIAQNLVFAMPASTRDKQEKVSAALMQLGLAGYEQRDPETLSGGQKTRVALQRLLFSQPQAVLLDEPFSSLDTDLRQEIRKLVFDALTKAGLPAVLVTHDQADADAADGRIINLQDS</sequence>
<keyword evidence="1" id="KW-0813">Transport</keyword>
<protein>
    <submittedName>
        <fullName evidence="5">ABC transporter ATP-binding protein</fullName>
    </submittedName>
</protein>
<keyword evidence="3 5" id="KW-0067">ATP-binding</keyword>
<reference evidence="5" key="1">
    <citation type="journal article" date="2014" name="Int. J. Syst. Evol. Microbiol.">
        <title>Complete genome sequence of Corynebacterium casei LMG S-19264T (=DSM 44701T), isolated from a smear-ripened cheese.</title>
        <authorList>
            <consortium name="US DOE Joint Genome Institute (JGI-PGF)"/>
            <person name="Walter F."/>
            <person name="Albersmeier A."/>
            <person name="Kalinowski J."/>
            <person name="Ruckert C."/>
        </authorList>
    </citation>
    <scope>NUCLEOTIDE SEQUENCE</scope>
    <source>
        <strain evidence="5">CGMCC 1.15425</strain>
    </source>
</reference>
<evidence type="ECO:0000256" key="1">
    <source>
        <dbReference type="ARBA" id="ARBA00022448"/>
    </source>
</evidence>
<dbReference type="RefSeq" id="WP_068812168.1">
    <property type="nucleotide sequence ID" value="NZ_BMIY01000004.1"/>
</dbReference>
<evidence type="ECO:0000313" key="5">
    <source>
        <dbReference type="EMBL" id="GGG55008.1"/>
    </source>
</evidence>
<dbReference type="GO" id="GO:0005524">
    <property type="term" value="F:ATP binding"/>
    <property type="evidence" value="ECO:0007669"/>
    <property type="project" value="UniProtKB-KW"/>
</dbReference>
<dbReference type="InterPro" id="IPR027417">
    <property type="entry name" value="P-loop_NTPase"/>
</dbReference>
<dbReference type="OrthoDB" id="9802264at2"/>